<sequence>MSPSAYFHVRASIGESDDQDEAVSNDKPSPSEKPHAFQFRNLQRAQPSFVASTQEHKTNRPAQQSKAFRTDDLQRSQYFGPSQPVFRNHNFQRSQYFGASQPGFRNDNFQRSQYFGTSQPSIANGTYQSYSSHPERWLQFFSYTHLPKPQYPEATQPHLALGAKQSAVTSPDQRPQPLKFANLKRPQIIHPSGASQAGSQRFVILKPSTPSHPPFRSRLLSSTFDTPVNGHHDTQNAVRSNSREQHRFSTFQEPVLPLRQQSSHTTTSSCGSHNAQMSEVNSNVGAYHEFASLQRPHFLARQSQSTLDGQKLVSLQGPQILARQTQSKLGGQTFNLYNSTGRTLNGNKSITNKAHEPGIDLDEQEFEIRAVELRLQAAKLDLDRLKKRYAAQKQSQEIQPHQESLSNHNQLEEGSQGSKEPAKRKSNNKGKNSNIYGGYAYTPDGPPNPKTGTQYLSCIQNNGRKCKITGEILKTSCLGRAIKYSDGRLMFTGKHTCDEVPLRERRRDSHNALCDAARNETGFLKEIYDRLAPK</sequence>
<organism evidence="1 2">
    <name type="scientific">Eretmocerus hayati</name>
    <dbReference type="NCBI Taxonomy" id="131215"/>
    <lineage>
        <taxon>Eukaryota</taxon>
        <taxon>Metazoa</taxon>
        <taxon>Ecdysozoa</taxon>
        <taxon>Arthropoda</taxon>
        <taxon>Hexapoda</taxon>
        <taxon>Insecta</taxon>
        <taxon>Pterygota</taxon>
        <taxon>Neoptera</taxon>
        <taxon>Endopterygota</taxon>
        <taxon>Hymenoptera</taxon>
        <taxon>Apocrita</taxon>
        <taxon>Proctotrupomorpha</taxon>
        <taxon>Chalcidoidea</taxon>
        <taxon>Aphelinidae</taxon>
        <taxon>Aphelininae</taxon>
        <taxon>Eretmocerus</taxon>
    </lineage>
</organism>
<name>A0ACC2PRM2_9HYME</name>
<dbReference type="Proteomes" id="UP001239111">
    <property type="component" value="Chromosome 1"/>
</dbReference>
<protein>
    <submittedName>
        <fullName evidence="1">Uncharacterized protein</fullName>
    </submittedName>
</protein>
<proteinExistence type="predicted"/>
<dbReference type="EMBL" id="CM056741">
    <property type="protein sequence ID" value="KAJ8685002.1"/>
    <property type="molecule type" value="Genomic_DNA"/>
</dbReference>
<gene>
    <name evidence="1" type="ORF">QAD02_020795</name>
</gene>
<evidence type="ECO:0000313" key="1">
    <source>
        <dbReference type="EMBL" id="KAJ8685002.1"/>
    </source>
</evidence>
<accession>A0ACC2PRM2</accession>
<comment type="caution">
    <text evidence="1">The sequence shown here is derived from an EMBL/GenBank/DDBJ whole genome shotgun (WGS) entry which is preliminary data.</text>
</comment>
<reference evidence="1" key="1">
    <citation type="submission" date="2023-04" db="EMBL/GenBank/DDBJ databases">
        <title>A chromosome-level genome assembly of the parasitoid wasp Eretmocerus hayati.</title>
        <authorList>
            <person name="Zhong Y."/>
            <person name="Liu S."/>
            <person name="Liu Y."/>
        </authorList>
    </citation>
    <scope>NUCLEOTIDE SEQUENCE</scope>
    <source>
        <strain evidence="1">ZJU_SS_LIU_2023</strain>
    </source>
</reference>
<evidence type="ECO:0000313" key="2">
    <source>
        <dbReference type="Proteomes" id="UP001239111"/>
    </source>
</evidence>
<keyword evidence="2" id="KW-1185">Reference proteome</keyword>